<organism evidence="2 3">
    <name type="scientific">Acanthoscelides obtectus</name>
    <name type="common">Bean weevil</name>
    <name type="synonym">Bruchus obtectus</name>
    <dbReference type="NCBI Taxonomy" id="200917"/>
    <lineage>
        <taxon>Eukaryota</taxon>
        <taxon>Metazoa</taxon>
        <taxon>Ecdysozoa</taxon>
        <taxon>Arthropoda</taxon>
        <taxon>Hexapoda</taxon>
        <taxon>Insecta</taxon>
        <taxon>Pterygota</taxon>
        <taxon>Neoptera</taxon>
        <taxon>Endopterygota</taxon>
        <taxon>Coleoptera</taxon>
        <taxon>Polyphaga</taxon>
        <taxon>Cucujiformia</taxon>
        <taxon>Chrysomeloidea</taxon>
        <taxon>Chrysomelidae</taxon>
        <taxon>Bruchinae</taxon>
        <taxon>Bruchini</taxon>
        <taxon>Acanthoscelides</taxon>
    </lineage>
</organism>
<name>A0A9P0K525_ACAOB</name>
<keyword evidence="1" id="KW-0472">Membrane</keyword>
<keyword evidence="3" id="KW-1185">Reference proteome</keyword>
<gene>
    <name evidence="2" type="ORF">ACAOBT_LOCUS5361</name>
</gene>
<evidence type="ECO:0000313" key="2">
    <source>
        <dbReference type="EMBL" id="CAH1963721.1"/>
    </source>
</evidence>
<accession>A0A9P0K525</accession>
<dbReference type="EMBL" id="CAKOFQ010006709">
    <property type="protein sequence ID" value="CAH1963721.1"/>
    <property type="molecule type" value="Genomic_DNA"/>
</dbReference>
<reference evidence="2" key="1">
    <citation type="submission" date="2022-03" db="EMBL/GenBank/DDBJ databases">
        <authorList>
            <person name="Sayadi A."/>
        </authorList>
    </citation>
    <scope>NUCLEOTIDE SEQUENCE</scope>
</reference>
<keyword evidence="1" id="KW-1133">Transmembrane helix</keyword>
<comment type="caution">
    <text evidence="2">The sequence shown here is derived from an EMBL/GenBank/DDBJ whole genome shotgun (WGS) entry which is preliminary data.</text>
</comment>
<evidence type="ECO:0000313" key="3">
    <source>
        <dbReference type="Proteomes" id="UP001152888"/>
    </source>
</evidence>
<dbReference type="AlphaFoldDB" id="A0A9P0K525"/>
<feature type="transmembrane region" description="Helical" evidence="1">
    <location>
        <begin position="28"/>
        <end position="46"/>
    </location>
</feature>
<protein>
    <submittedName>
        <fullName evidence="2">Uncharacterized protein</fullName>
    </submittedName>
</protein>
<evidence type="ECO:0000256" key="1">
    <source>
        <dbReference type="SAM" id="Phobius"/>
    </source>
</evidence>
<proteinExistence type="predicted"/>
<dbReference type="Proteomes" id="UP001152888">
    <property type="component" value="Unassembled WGS sequence"/>
</dbReference>
<keyword evidence="1" id="KW-0812">Transmembrane</keyword>
<sequence length="76" mass="8422">MKHGCQTVNSDSATCLSSKAPSVIIDNVVQFSVILIITLITSVNLIEFRNVAIKLTYTYMEIIVIYTSIREKSILG</sequence>